<reference evidence="1" key="1">
    <citation type="journal article" date="2023" name="Insect Mol. Biol.">
        <title>Genome sequencing provides insights into the evolution of gene families encoding plant cell wall-degrading enzymes in longhorned beetles.</title>
        <authorList>
            <person name="Shin N.R."/>
            <person name="Okamura Y."/>
            <person name="Kirsch R."/>
            <person name="Pauchet Y."/>
        </authorList>
    </citation>
    <scope>NUCLEOTIDE SEQUENCE</scope>
    <source>
        <strain evidence="1">RBIC_L_NR</strain>
    </source>
</reference>
<dbReference type="InterPro" id="IPR005312">
    <property type="entry name" value="DUF1759"/>
</dbReference>
<sequence length="227" mass="26221">MAETDLKKIRGQYKAQLTRFTSFVDSLPDFMDNKKKISELQTRLNKLETVYDDFEKVQSSIELVDESDEQIKERELFENQFYTIVAVANVKISSINVPTSPLPIISSHVSDNINVKLPQISIPEFSGAYDTWLQFHDCFHALIPNNGALTNVQKFYYLQTALNGEASSVIRALEVSNDNYSIAWKMLKERYENKRIIIHTHEKKIYLSCLSFQKNPILIYGSWLTVL</sequence>
<dbReference type="EMBL" id="JANEYF010001620">
    <property type="protein sequence ID" value="KAJ8961315.1"/>
    <property type="molecule type" value="Genomic_DNA"/>
</dbReference>
<protein>
    <submittedName>
        <fullName evidence="1">Uncharacterized protein</fullName>
    </submittedName>
</protein>
<gene>
    <name evidence="1" type="ORF">NQ314_005964</name>
</gene>
<dbReference type="PANTHER" id="PTHR22954:SF3">
    <property type="entry name" value="PROTEIN CBG08539"/>
    <property type="match status" value="1"/>
</dbReference>
<dbReference type="Proteomes" id="UP001162156">
    <property type="component" value="Unassembled WGS sequence"/>
</dbReference>
<proteinExistence type="predicted"/>
<evidence type="ECO:0000313" key="1">
    <source>
        <dbReference type="EMBL" id="KAJ8961315.1"/>
    </source>
</evidence>
<dbReference type="Pfam" id="PF03564">
    <property type="entry name" value="DUF1759"/>
    <property type="match status" value="1"/>
</dbReference>
<comment type="caution">
    <text evidence="1">The sequence shown here is derived from an EMBL/GenBank/DDBJ whole genome shotgun (WGS) entry which is preliminary data.</text>
</comment>
<keyword evidence="2" id="KW-1185">Reference proteome</keyword>
<organism evidence="1 2">
    <name type="scientific">Rhamnusium bicolor</name>
    <dbReference type="NCBI Taxonomy" id="1586634"/>
    <lineage>
        <taxon>Eukaryota</taxon>
        <taxon>Metazoa</taxon>
        <taxon>Ecdysozoa</taxon>
        <taxon>Arthropoda</taxon>
        <taxon>Hexapoda</taxon>
        <taxon>Insecta</taxon>
        <taxon>Pterygota</taxon>
        <taxon>Neoptera</taxon>
        <taxon>Endopterygota</taxon>
        <taxon>Coleoptera</taxon>
        <taxon>Polyphaga</taxon>
        <taxon>Cucujiformia</taxon>
        <taxon>Chrysomeloidea</taxon>
        <taxon>Cerambycidae</taxon>
        <taxon>Lepturinae</taxon>
        <taxon>Rhagiini</taxon>
        <taxon>Rhamnusium</taxon>
    </lineage>
</organism>
<name>A0AAV8ZAP3_9CUCU</name>
<accession>A0AAV8ZAP3</accession>
<dbReference type="PANTHER" id="PTHR22954">
    <property type="entry name" value="RETROVIRAL PROTEASE-RELATED"/>
    <property type="match status" value="1"/>
</dbReference>
<evidence type="ECO:0000313" key="2">
    <source>
        <dbReference type="Proteomes" id="UP001162156"/>
    </source>
</evidence>
<dbReference type="AlphaFoldDB" id="A0AAV8ZAP3"/>